<keyword evidence="4" id="KW-0378">Hydrolase</keyword>
<keyword evidence="5" id="KW-1185">Reference proteome</keyword>
<dbReference type="CAZy" id="GH23">
    <property type="family name" value="Glycoside Hydrolase Family 23"/>
</dbReference>
<accession>Q2LTK1</accession>
<dbReference type="InParanoid" id="Q2LTK1"/>
<evidence type="ECO:0000313" key="4">
    <source>
        <dbReference type="EMBL" id="ABC77412.1"/>
    </source>
</evidence>
<dbReference type="Pfam" id="PF13511">
    <property type="entry name" value="DUF4124"/>
    <property type="match status" value="1"/>
</dbReference>
<dbReference type="EC" id="3.2.1.-" evidence="4"/>
<dbReference type="GO" id="GO:0016798">
    <property type="term" value="F:hydrolase activity, acting on glycosyl bonds"/>
    <property type="evidence" value="ECO:0007669"/>
    <property type="project" value="UniProtKB-KW"/>
</dbReference>
<dbReference type="InterPro" id="IPR008258">
    <property type="entry name" value="Transglycosylase_SLT_dom_1"/>
</dbReference>
<evidence type="ECO:0000256" key="1">
    <source>
        <dbReference type="ARBA" id="ARBA00007734"/>
    </source>
</evidence>
<feature type="domain" description="Transglycosylase SLT" evidence="2">
    <location>
        <begin position="92"/>
        <end position="190"/>
    </location>
</feature>
<dbReference type="OrthoDB" id="9781970at2"/>
<evidence type="ECO:0000259" key="3">
    <source>
        <dbReference type="Pfam" id="PF13511"/>
    </source>
</evidence>
<dbReference type="Proteomes" id="UP000001933">
    <property type="component" value="Chromosome"/>
</dbReference>
<reference evidence="4 5" key="1">
    <citation type="journal article" date="2007" name="Proc. Natl. Acad. Sci. U.S.A.">
        <title>The genome of Syntrophus aciditrophicus: life at the thermodynamic limit of microbial growth.</title>
        <authorList>
            <person name="McInerney M.J."/>
            <person name="Rohlin L."/>
            <person name="Mouttaki H."/>
            <person name="Kim U."/>
            <person name="Krupp R.S."/>
            <person name="Rios-Hernandez L."/>
            <person name="Sieber J."/>
            <person name="Struchtemeyer C.G."/>
            <person name="Bhattacharyya A."/>
            <person name="Campbell J.W."/>
            <person name="Gunsalus R.P."/>
        </authorList>
    </citation>
    <scope>NUCLEOTIDE SEQUENCE [LARGE SCALE GENOMIC DNA]</scope>
    <source>
        <strain evidence="4 5">SB</strain>
    </source>
</reference>
<dbReference type="STRING" id="56780.SYN_02783"/>
<dbReference type="InterPro" id="IPR023346">
    <property type="entry name" value="Lysozyme-like_dom_sf"/>
</dbReference>
<dbReference type="PANTHER" id="PTHR37423:SF2">
    <property type="entry name" value="MEMBRANE-BOUND LYTIC MUREIN TRANSGLYCOSYLASE C"/>
    <property type="match status" value="1"/>
</dbReference>
<proteinExistence type="inferred from homology"/>
<name>Q2LTK1_SYNAS</name>
<dbReference type="HOGENOM" id="CLU_065765_1_1_7"/>
<organism evidence="4 5">
    <name type="scientific">Syntrophus aciditrophicus (strain SB)</name>
    <dbReference type="NCBI Taxonomy" id="56780"/>
    <lineage>
        <taxon>Bacteria</taxon>
        <taxon>Pseudomonadati</taxon>
        <taxon>Thermodesulfobacteriota</taxon>
        <taxon>Syntrophia</taxon>
        <taxon>Syntrophales</taxon>
        <taxon>Syntrophaceae</taxon>
        <taxon>Syntrophus</taxon>
    </lineage>
</organism>
<dbReference type="EMBL" id="CP000252">
    <property type="protein sequence ID" value="ABC77412.1"/>
    <property type="molecule type" value="Genomic_DNA"/>
</dbReference>
<dbReference type="Gene3D" id="1.10.530.10">
    <property type="match status" value="1"/>
</dbReference>
<keyword evidence="4" id="KW-0326">Glycosidase</keyword>
<dbReference type="Pfam" id="PF01464">
    <property type="entry name" value="SLT"/>
    <property type="match status" value="1"/>
</dbReference>
<dbReference type="CDD" id="cd00254">
    <property type="entry name" value="LT-like"/>
    <property type="match status" value="1"/>
</dbReference>
<dbReference type="PANTHER" id="PTHR37423">
    <property type="entry name" value="SOLUBLE LYTIC MUREIN TRANSGLYCOSYLASE-RELATED"/>
    <property type="match status" value="1"/>
</dbReference>
<gene>
    <name evidence="4" type="ORF">SYN_02783</name>
</gene>
<comment type="similarity">
    <text evidence="1">Belongs to the transglycosylase Slt family.</text>
</comment>
<dbReference type="KEGG" id="sat:SYN_02783"/>
<evidence type="ECO:0000259" key="2">
    <source>
        <dbReference type="Pfam" id="PF01464"/>
    </source>
</evidence>
<feature type="domain" description="DUF4124" evidence="3">
    <location>
        <begin position="35"/>
        <end position="64"/>
    </location>
</feature>
<sequence length="217" mass="24269">MNEISLHLPPVGSRNIVADTPLPLKVIALLGFVILACPSPGHSDIYKYIDKSGVIHLTNVPSQPHVKYSLVMKERRVLFKMTSKDMTRYDSLIRKASEKYNVDSALIKAVIKAESNFNHRAVSPVGAKGLMQLMPSTAAELNVQDVFHPENNIDGGVRYLRYLLRLFQDNLALALAAYNAGEGAVARYNNSIPPYRETQNYVQRVLHYLNQYRNSGG</sequence>
<dbReference type="AlphaFoldDB" id="Q2LTK1"/>
<dbReference type="eggNOG" id="COG0741">
    <property type="taxonomic scope" value="Bacteria"/>
</dbReference>
<dbReference type="RefSeq" id="WP_011417434.1">
    <property type="nucleotide sequence ID" value="NC_007759.1"/>
</dbReference>
<evidence type="ECO:0000313" key="5">
    <source>
        <dbReference type="Proteomes" id="UP000001933"/>
    </source>
</evidence>
<dbReference type="InterPro" id="IPR025392">
    <property type="entry name" value="DUF4124"/>
</dbReference>
<protein>
    <submittedName>
        <fullName evidence="4">Soluble lytic murein transglycosylase</fullName>
        <ecNumber evidence="4">3.2.1.-</ecNumber>
    </submittedName>
</protein>
<dbReference type="SUPFAM" id="SSF53955">
    <property type="entry name" value="Lysozyme-like"/>
    <property type="match status" value="1"/>
</dbReference>